<evidence type="ECO:0000259" key="4">
    <source>
        <dbReference type="PROSITE" id="PS51118"/>
    </source>
</evidence>
<dbReference type="Gene3D" id="1.10.10.10">
    <property type="entry name" value="Winged helix-like DNA-binding domain superfamily/Winged helix DNA-binding domain"/>
    <property type="match status" value="1"/>
</dbReference>
<accession>A0A1S1Q0W8</accession>
<dbReference type="SUPFAM" id="SSF46785">
    <property type="entry name" value="Winged helix' DNA-binding domain"/>
    <property type="match status" value="1"/>
</dbReference>
<dbReference type="InterPro" id="IPR036390">
    <property type="entry name" value="WH_DNA-bd_sf"/>
</dbReference>
<dbReference type="GO" id="GO:0003677">
    <property type="term" value="F:DNA binding"/>
    <property type="evidence" value="ECO:0007669"/>
    <property type="project" value="UniProtKB-KW"/>
</dbReference>
<evidence type="ECO:0000256" key="1">
    <source>
        <dbReference type="ARBA" id="ARBA00023015"/>
    </source>
</evidence>
<dbReference type="Proteomes" id="UP000179769">
    <property type="component" value="Unassembled WGS sequence"/>
</dbReference>
<gene>
    <name evidence="5" type="ORF">BBK14_17910</name>
</gene>
<proteinExistence type="predicted"/>
<evidence type="ECO:0000313" key="5">
    <source>
        <dbReference type="EMBL" id="OHV28553.1"/>
    </source>
</evidence>
<dbReference type="InterPro" id="IPR036388">
    <property type="entry name" value="WH-like_DNA-bd_sf"/>
</dbReference>
<organism evidence="5 6">
    <name type="scientific">Parafrankia soli</name>
    <dbReference type="NCBI Taxonomy" id="2599596"/>
    <lineage>
        <taxon>Bacteria</taxon>
        <taxon>Bacillati</taxon>
        <taxon>Actinomycetota</taxon>
        <taxon>Actinomycetes</taxon>
        <taxon>Frankiales</taxon>
        <taxon>Frankiaceae</taxon>
        <taxon>Parafrankia</taxon>
    </lineage>
</organism>
<dbReference type="InterPro" id="IPR002577">
    <property type="entry name" value="HTH_HxlR"/>
</dbReference>
<dbReference type="RefSeq" id="WP_071063464.1">
    <property type="nucleotide sequence ID" value="NZ_MAXA01000212.1"/>
</dbReference>
<dbReference type="PROSITE" id="PS51118">
    <property type="entry name" value="HTH_HXLR"/>
    <property type="match status" value="1"/>
</dbReference>
<evidence type="ECO:0000256" key="2">
    <source>
        <dbReference type="ARBA" id="ARBA00023125"/>
    </source>
</evidence>
<dbReference type="EMBL" id="MAXA01000212">
    <property type="protein sequence ID" value="OHV28553.1"/>
    <property type="molecule type" value="Genomic_DNA"/>
</dbReference>
<keyword evidence="3" id="KW-0804">Transcription</keyword>
<reference evidence="6" key="1">
    <citation type="submission" date="2016-07" db="EMBL/GenBank/DDBJ databases">
        <title>Frankia sp. NRRL B-16219 Genome sequencing.</title>
        <authorList>
            <person name="Ghodhbane-Gtari F."/>
            <person name="Swanson E."/>
            <person name="Gueddou A."/>
            <person name="Louati M."/>
            <person name="Nouioui I."/>
            <person name="Hezbri K."/>
            <person name="Abebe-Akele F."/>
            <person name="Simpson S."/>
            <person name="Morris K."/>
            <person name="Thomas K."/>
            <person name="Gtari M."/>
            <person name="Tisa L.S."/>
        </authorList>
    </citation>
    <scope>NUCLEOTIDE SEQUENCE [LARGE SCALE GENOMIC DNA]</scope>
    <source>
        <strain evidence="6">NRRL B-16219</strain>
    </source>
</reference>
<protein>
    <submittedName>
        <fullName evidence="5">HxlR family transcriptional regulator</fullName>
    </submittedName>
</protein>
<comment type="caution">
    <text evidence="5">The sequence shown here is derived from an EMBL/GenBank/DDBJ whole genome shotgun (WGS) entry which is preliminary data.</text>
</comment>
<sequence>MERKSFADMNCSVAQCLEVVGEWWTMLILRDAFLGVSRFDDFQRRLGISRNVLTQRLTGLVEAGVLARTAYQEHPPRYDYRLTDKGRDLWPVLSAMRQWGDRYAAPAGPPVNVRHRGCGEVFHTVPTCSQCGEQVGPGDVRAVVGPGGSADLLPARSAQA</sequence>
<keyword evidence="1" id="KW-0805">Transcription regulation</keyword>
<keyword evidence="6" id="KW-1185">Reference proteome</keyword>
<dbReference type="PANTHER" id="PTHR33204">
    <property type="entry name" value="TRANSCRIPTIONAL REGULATOR, MARR FAMILY"/>
    <property type="match status" value="1"/>
</dbReference>
<dbReference type="OrthoDB" id="5181972at2"/>
<dbReference type="Pfam" id="PF01638">
    <property type="entry name" value="HxlR"/>
    <property type="match status" value="1"/>
</dbReference>
<dbReference type="AlphaFoldDB" id="A0A1S1Q0W8"/>
<keyword evidence="2" id="KW-0238">DNA-binding</keyword>
<evidence type="ECO:0000256" key="3">
    <source>
        <dbReference type="ARBA" id="ARBA00023163"/>
    </source>
</evidence>
<dbReference type="PANTHER" id="PTHR33204:SF36">
    <property type="entry name" value="TRANSCRIPTIONAL REGULATORY PROTEIN"/>
    <property type="match status" value="1"/>
</dbReference>
<name>A0A1S1Q0W8_9ACTN</name>
<feature type="domain" description="HTH hxlR-type" evidence="4">
    <location>
        <begin position="11"/>
        <end position="108"/>
    </location>
</feature>
<evidence type="ECO:0000313" key="6">
    <source>
        <dbReference type="Proteomes" id="UP000179769"/>
    </source>
</evidence>